<gene>
    <name evidence="1" type="ORF">HPB50_010335</name>
</gene>
<keyword evidence="2" id="KW-1185">Reference proteome</keyword>
<dbReference type="Proteomes" id="UP000821845">
    <property type="component" value="Chromosome 3"/>
</dbReference>
<evidence type="ECO:0000313" key="1">
    <source>
        <dbReference type="EMBL" id="KAH6935827.1"/>
    </source>
</evidence>
<protein>
    <submittedName>
        <fullName evidence="1">Uncharacterized protein</fullName>
    </submittedName>
</protein>
<dbReference type="EMBL" id="CM023483">
    <property type="protein sequence ID" value="KAH6935827.1"/>
    <property type="molecule type" value="Genomic_DNA"/>
</dbReference>
<organism evidence="1 2">
    <name type="scientific">Hyalomma asiaticum</name>
    <name type="common">Tick</name>
    <dbReference type="NCBI Taxonomy" id="266040"/>
    <lineage>
        <taxon>Eukaryota</taxon>
        <taxon>Metazoa</taxon>
        <taxon>Ecdysozoa</taxon>
        <taxon>Arthropoda</taxon>
        <taxon>Chelicerata</taxon>
        <taxon>Arachnida</taxon>
        <taxon>Acari</taxon>
        <taxon>Parasitiformes</taxon>
        <taxon>Ixodida</taxon>
        <taxon>Ixodoidea</taxon>
        <taxon>Ixodidae</taxon>
        <taxon>Hyalomminae</taxon>
        <taxon>Hyalomma</taxon>
    </lineage>
</organism>
<name>A0ACB7SRQ6_HYAAI</name>
<accession>A0ACB7SRQ6</accession>
<comment type="caution">
    <text evidence="1">The sequence shown here is derived from an EMBL/GenBank/DDBJ whole genome shotgun (WGS) entry which is preliminary data.</text>
</comment>
<sequence>MLMDDDPGEVHRLVSGPSLRPSYVRFINKTCRHVDVIWLNYDGMRVKYKSLKPNQMFDVDTFVNHPWIFRDSSTRDRMVVRHKEANVTICEKTLWLQLEEEHITDPC</sequence>
<evidence type="ECO:0000313" key="2">
    <source>
        <dbReference type="Proteomes" id="UP000821845"/>
    </source>
</evidence>
<reference evidence="1" key="1">
    <citation type="submission" date="2020-05" db="EMBL/GenBank/DDBJ databases">
        <title>Large-scale comparative analyses of tick genomes elucidate their genetic diversity and vector capacities.</title>
        <authorList>
            <person name="Jia N."/>
            <person name="Wang J."/>
            <person name="Shi W."/>
            <person name="Du L."/>
            <person name="Sun Y."/>
            <person name="Zhan W."/>
            <person name="Jiang J."/>
            <person name="Wang Q."/>
            <person name="Zhang B."/>
            <person name="Ji P."/>
            <person name="Sakyi L.B."/>
            <person name="Cui X."/>
            <person name="Yuan T."/>
            <person name="Jiang B."/>
            <person name="Yang W."/>
            <person name="Lam T.T.-Y."/>
            <person name="Chang Q."/>
            <person name="Ding S."/>
            <person name="Wang X."/>
            <person name="Zhu J."/>
            <person name="Ruan X."/>
            <person name="Zhao L."/>
            <person name="Wei J."/>
            <person name="Que T."/>
            <person name="Du C."/>
            <person name="Cheng J."/>
            <person name="Dai P."/>
            <person name="Han X."/>
            <person name="Huang E."/>
            <person name="Gao Y."/>
            <person name="Liu J."/>
            <person name="Shao H."/>
            <person name="Ye R."/>
            <person name="Li L."/>
            <person name="Wei W."/>
            <person name="Wang X."/>
            <person name="Wang C."/>
            <person name="Yang T."/>
            <person name="Huo Q."/>
            <person name="Li W."/>
            <person name="Guo W."/>
            <person name="Chen H."/>
            <person name="Zhou L."/>
            <person name="Ni X."/>
            <person name="Tian J."/>
            <person name="Zhou Y."/>
            <person name="Sheng Y."/>
            <person name="Liu T."/>
            <person name="Pan Y."/>
            <person name="Xia L."/>
            <person name="Li J."/>
            <person name="Zhao F."/>
            <person name="Cao W."/>
        </authorList>
    </citation>
    <scope>NUCLEOTIDE SEQUENCE</scope>
    <source>
        <strain evidence="1">Hyas-2018</strain>
    </source>
</reference>
<proteinExistence type="predicted"/>